<dbReference type="Proteomes" id="UP000295351">
    <property type="component" value="Unassembled WGS sequence"/>
</dbReference>
<comment type="caution">
    <text evidence="2">The sequence shown here is derived from an EMBL/GenBank/DDBJ whole genome shotgun (WGS) entry which is preliminary data.</text>
</comment>
<accession>A0A4R2CDT8</accession>
<evidence type="ECO:0000256" key="1">
    <source>
        <dbReference type="SAM" id="MobiDB-lite"/>
    </source>
</evidence>
<organism evidence="2 3">
    <name type="scientific">Shinella granuli</name>
    <dbReference type="NCBI Taxonomy" id="323621"/>
    <lineage>
        <taxon>Bacteria</taxon>
        <taxon>Pseudomonadati</taxon>
        <taxon>Pseudomonadota</taxon>
        <taxon>Alphaproteobacteria</taxon>
        <taxon>Hyphomicrobiales</taxon>
        <taxon>Rhizobiaceae</taxon>
        <taxon>Shinella</taxon>
    </lineage>
</organism>
<name>A0A4R2CDT8_SHIGR</name>
<dbReference type="AlphaFoldDB" id="A0A4R2CDT8"/>
<evidence type="ECO:0000313" key="3">
    <source>
        <dbReference type="Proteomes" id="UP000295351"/>
    </source>
</evidence>
<feature type="region of interest" description="Disordered" evidence="1">
    <location>
        <begin position="161"/>
        <end position="187"/>
    </location>
</feature>
<dbReference type="EMBL" id="SLVX01000023">
    <property type="protein sequence ID" value="TCN37129.1"/>
    <property type="molecule type" value="Genomic_DNA"/>
</dbReference>
<evidence type="ECO:0000313" key="2">
    <source>
        <dbReference type="EMBL" id="TCN37129.1"/>
    </source>
</evidence>
<reference evidence="2 3" key="1">
    <citation type="submission" date="2019-03" db="EMBL/GenBank/DDBJ databases">
        <title>Genomic Encyclopedia of Type Strains, Phase IV (KMG-IV): sequencing the most valuable type-strain genomes for metagenomic binning, comparative biology and taxonomic classification.</title>
        <authorList>
            <person name="Goeker M."/>
        </authorList>
    </citation>
    <scope>NUCLEOTIDE SEQUENCE [LARGE SCALE GENOMIC DNA]</scope>
    <source>
        <strain evidence="2 3">DSM 18401</strain>
    </source>
</reference>
<sequence>MVMYGRFCFPLHSRLRCASRLARPRYRGPDRRGQGTRADRRNRFFRCHANRIGPGGRPECARPCRFSSCGSSIAHHVERRFRALPRLAGLADCEPAGFRRGGWTGRRPAGRDSDRLRAGFCQPESLSGVCLPFRLVRRFGTSVCDGRHNCQMGPVRGSDGCGRSRVDGDRRRVGPDHAFSARRTRDEHRNGLDDTGGVFALILIMAGAKDRNCFHPLLNACLCDVSLSLNR</sequence>
<keyword evidence="3" id="KW-1185">Reference proteome</keyword>
<proteinExistence type="predicted"/>
<feature type="compositionally biased region" description="Basic and acidic residues" evidence="1">
    <location>
        <begin position="162"/>
        <end position="175"/>
    </location>
</feature>
<gene>
    <name evidence="2" type="ORF">EV665_12398</name>
</gene>
<protein>
    <submittedName>
        <fullName evidence="2">Uncharacterized protein</fullName>
    </submittedName>
</protein>